<reference evidence="4" key="2">
    <citation type="journal article" date="2022" name="BMC Genomics">
        <title>Comparative genome analysis of mycobacteria focusing on tRNA and non-coding RNA.</title>
        <authorList>
            <person name="Behra P.R.K."/>
            <person name="Pettersson B.M.F."/>
            <person name="Ramesh M."/>
            <person name="Das S."/>
            <person name="Dasgupta S."/>
            <person name="Kirsebom L.A."/>
        </authorList>
    </citation>
    <scope>NUCLEOTIDE SEQUENCE</scope>
    <source>
        <strain evidence="4">DSM 45406</strain>
    </source>
</reference>
<accession>A0A9X2YE39</accession>
<protein>
    <submittedName>
        <fullName evidence="4">Glycosyltransferase</fullName>
    </submittedName>
</protein>
<evidence type="ECO:0000259" key="2">
    <source>
        <dbReference type="Pfam" id="PF00535"/>
    </source>
</evidence>
<dbReference type="Pfam" id="PF02709">
    <property type="entry name" value="Glyco_transf_7C"/>
    <property type="match status" value="1"/>
</dbReference>
<dbReference type="PANTHER" id="PTHR43685:SF2">
    <property type="entry name" value="GLYCOSYLTRANSFERASE 2-LIKE DOMAIN-CONTAINING PROTEIN"/>
    <property type="match status" value="1"/>
</dbReference>
<comment type="caution">
    <text evidence="4">The sequence shown here is derived from an EMBL/GenBank/DDBJ whole genome shotgun (WGS) entry which is preliminary data.</text>
</comment>
<dbReference type="EMBL" id="JACKRN010000670">
    <property type="protein sequence ID" value="MCV7072232.1"/>
    <property type="molecule type" value="Genomic_DNA"/>
</dbReference>
<reference evidence="4" key="1">
    <citation type="submission" date="2020-07" db="EMBL/GenBank/DDBJ databases">
        <authorList>
            <person name="Pettersson B.M.F."/>
            <person name="Behra P.R.K."/>
            <person name="Ramesh M."/>
            <person name="Das S."/>
            <person name="Dasgupta S."/>
            <person name="Kirsebom L.A."/>
        </authorList>
    </citation>
    <scope>NUCLEOTIDE SEQUENCE</scope>
    <source>
        <strain evidence="4">DSM 45406</strain>
    </source>
</reference>
<dbReference type="GO" id="GO:0016740">
    <property type="term" value="F:transferase activity"/>
    <property type="evidence" value="ECO:0007669"/>
    <property type="project" value="UniProtKB-KW"/>
</dbReference>
<dbReference type="AlphaFoldDB" id="A0A9X2YE39"/>
<name>A0A9X2YE39_9MYCO</name>
<keyword evidence="1" id="KW-0808">Transferase</keyword>
<feature type="domain" description="Galactosyltransferase C-terminal" evidence="3">
    <location>
        <begin position="196"/>
        <end position="240"/>
    </location>
</feature>
<dbReference type="PANTHER" id="PTHR43685">
    <property type="entry name" value="GLYCOSYLTRANSFERASE"/>
    <property type="match status" value="1"/>
</dbReference>
<dbReference type="Proteomes" id="UP001140272">
    <property type="component" value="Unassembled WGS sequence"/>
</dbReference>
<dbReference type="InterPro" id="IPR001173">
    <property type="entry name" value="Glyco_trans_2-like"/>
</dbReference>
<dbReference type="InterPro" id="IPR029044">
    <property type="entry name" value="Nucleotide-diphossugar_trans"/>
</dbReference>
<evidence type="ECO:0000259" key="3">
    <source>
        <dbReference type="Pfam" id="PF02709"/>
    </source>
</evidence>
<dbReference type="InterPro" id="IPR027791">
    <property type="entry name" value="Galactosyl_T_C"/>
</dbReference>
<evidence type="ECO:0000313" key="4">
    <source>
        <dbReference type="EMBL" id="MCV7072232.1"/>
    </source>
</evidence>
<feature type="domain" description="Glycosyltransferase 2-like" evidence="2">
    <location>
        <begin position="36"/>
        <end position="165"/>
    </location>
</feature>
<proteinExistence type="predicted"/>
<dbReference type="Pfam" id="PF00535">
    <property type="entry name" value="Glycos_transf_2"/>
    <property type="match status" value="1"/>
</dbReference>
<evidence type="ECO:0000256" key="1">
    <source>
        <dbReference type="ARBA" id="ARBA00022679"/>
    </source>
</evidence>
<dbReference type="InterPro" id="IPR050834">
    <property type="entry name" value="Glycosyltransf_2"/>
</dbReference>
<dbReference type="SUPFAM" id="SSF53448">
    <property type="entry name" value="Nucleotide-diphospho-sugar transferases"/>
    <property type="match status" value="1"/>
</dbReference>
<sequence length="479" mass="52369">MSRPVPFPLTDGRFCVPGNHWDLLDGRPGRFAAVAVVIPFFEQQDDLNRVLSALDAQDYPAHLIEVAVADDGSRRPPDTSASSLRCTVVRQQDRGFRAAAARNLGAAATGAEILCFLDADTVPEPGYLREISRLPSLLPDALVVGRRRHADLDGWSAADLRRWWDGEHAPTVLDEPQWLTDAYARTGDLAAADHSAYRFVISSVMCCSRELFTAVGGFDESFDRYGGEDWEFAHRARCCGAVLHHARRAVAWHNGPDWAGRDVADRAAAKNAEALALARLVTDPAARSHGLRYEIPDIAVHIDADAHGSGSLVATIRGFLAHDVGIWLTGQQSRTLYERTRLEDERVHIGPVPERIRRSSRFLVSVNGRPALPADGVADLVRRCSATDVAAVSAHAGSSAVTVQASWAANRFRRWTQGPVRLAEPDAVAFGAVERHRQRRLRHDGGGPRARPLMVSRRSLAPWPTSMLPASSCAIRSPV</sequence>
<gene>
    <name evidence="4" type="ORF">H7H73_19495</name>
</gene>
<dbReference type="Gene3D" id="3.90.550.10">
    <property type="entry name" value="Spore Coat Polysaccharide Biosynthesis Protein SpsA, Chain A"/>
    <property type="match status" value="1"/>
</dbReference>
<organism evidence="4 5">
    <name type="scientific">Mycolicibacterium rufum</name>
    <dbReference type="NCBI Taxonomy" id="318424"/>
    <lineage>
        <taxon>Bacteria</taxon>
        <taxon>Bacillati</taxon>
        <taxon>Actinomycetota</taxon>
        <taxon>Actinomycetes</taxon>
        <taxon>Mycobacteriales</taxon>
        <taxon>Mycobacteriaceae</taxon>
        <taxon>Mycolicibacterium</taxon>
    </lineage>
</organism>
<evidence type="ECO:0000313" key="5">
    <source>
        <dbReference type="Proteomes" id="UP001140272"/>
    </source>
</evidence>